<evidence type="ECO:0000313" key="3">
    <source>
        <dbReference type="Proteomes" id="UP000472335"/>
    </source>
</evidence>
<dbReference type="AlphaFoldDB" id="A0A6G4V962"/>
<evidence type="ECO:0000256" key="1">
    <source>
        <dbReference type="SAM" id="Phobius"/>
    </source>
</evidence>
<keyword evidence="1" id="KW-0812">Transmembrane</keyword>
<proteinExistence type="predicted"/>
<feature type="transmembrane region" description="Helical" evidence="1">
    <location>
        <begin position="31"/>
        <end position="50"/>
    </location>
</feature>
<keyword evidence="1" id="KW-1133">Transmembrane helix</keyword>
<feature type="transmembrane region" description="Helical" evidence="1">
    <location>
        <begin position="56"/>
        <end position="80"/>
    </location>
</feature>
<evidence type="ECO:0000313" key="2">
    <source>
        <dbReference type="EMBL" id="NGO10367.1"/>
    </source>
</evidence>
<keyword evidence="1" id="KW-0472">Membrane</keyword>
<comment type="caution">
    <text evidence="2">The sequence shown here is derived from an EMBL/GenBank/DDBJ whole genome shotgun (WGS) entry which is preliminary data.</text>
</comment>
<sequence length="195" mass="22012">MIPTPLPWASQPAIKHPPTRRVIRRRLLRQGVLLLAVWPALILIPLLGAASGDKRFIPLLGIVMCALAPVLLPLNIWFAVTAFRMHRVLSTHSWRLVECEVVPLTKHGGRLREIVDHGDGREVRVPAVFQINDLVLTAAPYRRYVSTRLTQLWCAGHPHQDAVASEPAGAHPFRLVRYKWPIPGRETDVGRGRRR</sequence>
<dbReference type="EMBL" id="JAAKZY010000072">
    <property type="protein sequence ID" value="NGO10367.1"/>
    <property type="molecule type" value="Genomic_DNA"/>
</dbReference>
<dbReference type="Proteomes" id="UP000472335">
    <property type="component" value="Unassembled WGS sequence"/>
</dbReference>
<reference evidence="2 3" key="1">
    <citation type="submission" date="2020-02" db="EMBL/GenBank/DDBJ databases">
        <title>Whole-genome analyses of novel actinobacteria.</title>
        <authorList>
            <person name="Sahin N."/>
            <person name="Gencbay T."/>
        </authorList>
    </citation>
    <scope>NUCLEOTIDE SEQUENCE [LARGE SCALE GENOMIC DNA]</scope>
    <source>
        <strain evidence="2 3">HC44</strain>
    </source>
</reference>
<gene>
    <name evidence="2" type="ORF">G5C60_22955</name>
</gene>
<organism evidence="2 3">
    <name type="scientific">Streptomyces scabichelini</name>
    <dbReference type="NCBI Taxonomy" id="2711217"/>
    <lineage>
        <taxon>Bacteria</taxon>
        <taxon>Bacillati</taxon>
        <taxon>Actinomycetota</taxon>
        <taxon>Actinomycetes</taxon>
        <taxon>Kitasatosporales</taxon>
        <taxon>Streptomycetaceae</taxon>
        <taxon>Streptomyces</taxon>
    </lineage>
</organism>
<accession>A0A6G4V962</accession>
<protein>
    <submittedName>
        <fullName evidence="2">Uncharacterized protein</fullName>
    </submittedName>
</protein>
<dbReference type="RefSeq" id="WP_165262270.1">
    <property type="nucleotide sequence ID" value="NZ_JAAKZY010000072.1"/>
</dbReference>
<name>A0A6G4V962_9ACTN</name>
<keyword evidence="3" id="KW-1185">Reference proteome</keyword>